<evidence type="ECO:0000313" key="1">
    <source>
        <dbReference type="EMBL" id="EMD30302.1"/>
    </source>
</evidence>
<accession>M2QWF9</accession>
<proteinExistence type="predicted"/>
<gene>
    <name evidence="1" type="ORF">CERSUDRAFT_101583</name>
</gene>
<sequence length="55" mass="5796">MPPLCQGASTRCCNTSSATVLTTIASTVVPPAWFGYPSAERQASEIVYYGLEVGL</sequence>
<dbReference type="HOGENOM" id="CLU_3032183_0_0_1"/>
<protein>
    <submittedName>
        <fullName evidence="1">Uncharacterized protein</fullName>
    </submittedName>
</protein>
<reference evidence="1" key="1">
    <citation type="journal article" date="2012" name="Proc. Natl. Acad. Sci. U.S.A.">
        <title>Comparative genomics of Ceriporiopsis subvermispora and Phanerochaete chrysosporium provide insight into selective ligninolysis.</title>
        <authorList>
            <person name="Fernandez-Fueyo E."/>
            <person name="Ruiz-Duenas F.J."/>
            <person name="Ferreira P."/>
            <person name="Floudas D."/>
            <person name="Hibbett D.S."/>
            <person name="Canessa P."/>
            <person name="Larrondo L.F."/>
            <person name="James T.Y."/>
            <person name="Seelenfreund D."/>
            <person name="Lobos S."/>
            <person name="Polanco R."/>
            <person name="Tello M."/>
            <person name="Honda Y."/>
            <person name="Watanabe T."/>
            <person name="Watanabe T."/>
            <person name="Ryu J.S."/>
            <person name="Kubicek C.P."/>
            <person name="Schmoll M."/>
            <person name="Gaskell J."/>
            <person name="Hammel K.E."/>
            <person name="St John F.J."/>
            <person name="Vanden Wymelenberg A."/>
            <person name="Sabat G."/>
            <person name="Splinter BonDurant S."/>
            <person name="Syed K."/>
            <person name="Yadav J.S."/>
            <person name="Doddapaneni H."/>
            <person name="Subramanian V."/>
            <person name="Lavin J.L."/>
            <person name="Oguiza J.A."/>
            <person name="Perez G."/>
            <person name="Pisabarro A.G."/>
            <person name="Ramirez L."/>
            <person name="Santoyo F."/>
            <person name="Master E."/>
            <person name="Coutinho P.M."/>
            <person name="Henrissat B."/>
            <person name="Lombard V."/>
            <person name="Magnuson J.K."/>
            <person name="Kuees U."/>
            <person name="Hori C."/>
            <person name="Igarashi K."/>
            <person name="Samejima M."/>
            <person name="Held B.W."/>
            <person name="Barry K.W."/>
            <person name="LaButti K.M."/>
            <person name="Lapidus A."/>
            <person name="Lindquist E.A."/>
            <person name="Lucas S.M."/>
            <person name="Riley R."/>
            <person name="Salamov A.A."/>
            <person name="Hoffmeister D."/>
            <person name="Schwenk D."/>
            <person name="Hadar Y."/>
            <person name="Yarden O."/>
            <person name="de Vries R.P."/>
            <person name="Wiebenga A."/>
            <person name="Stenlid J."/>
            <person name="Eastwood D."/>
            <person name="Grigoriev I.V."/>
            <person name="Berka R.M."/>
            <person name="Blanchette R.A."/>
            <person name="Kersten P."/>
            <person name="Martinez A.T."/>
            <person name="Vicuna R."/>
            <person name="Cullen D."/>
        </authorList>
    </citation>
    <scope>NUCLEOTIDE SEQUENCE [LARGE SCALE GENOMIC DNA]</scope>
    <source>
        <strain evidence="1">B</strain>
    </source>
</reference>
<organism evidence="1 2">
    <name type="scientific">Ceriporiopsis subvermispora (strain B)</name>
    <name type="common">White-rot fungus</name>
    <name type="synonym">Gelatoporia subvermispora</name>
    <dbReference type="NCBI Taxonomy" id="914234"/>
    <lineage>
        <taxon>Eukaryota</taxon>
        <taxon>Fungi</taxon>
        <taxon>Dikarya</taxon>
        <taxon>Basidiomycota</taxon>
        <taxon>Agaricomycotina</taxon>
        <taxon>Agaricomycetes</taxon>
        <taxon>Polyporales</taxon>
        <taxon>Gelatoporiaceae</taxon>
        <taxon>Gelatoporia</taxon>
    </lineage>
</organism>
<dbReference type="Proteomes" id="UP000016930">
    <property type="component" value="Unassembled WGS sequence"/>
</dbReference>
<evidence type="ECO:0000313" key="2">
    <source>
        <dbReference type="Proteomes" id="UP000016930"/>
    </source>
</evidence>
<name>M2QWF9_CERS8</name>
<dbReference type="EMBL" id="KB446356">
    <property type="protein sequence ID" value="EMD30302.1"/>
    <property type="molecule type" value="Genomic_DNA"/>
</dbReference>
<dbReference type="AlphaFoldDB" id="M2QWF9"/>
<keyword evidence="2" id="KW-1185">Reference proteome</keyword>